<evidence type="ECO:0000256" key="3">
    <source>
        <dbReference type="ARBA" id="ARBA00022722"/>
    </source>
</evidence>
<dbReference type="HAMAP" id="MF_00801">
    <property type="entry name" value="Endonuclease_5"/>
    <property type="match status" value="1"/>
</dbReference>
<dbReference type="AlphaFoldDB" id="A0A1F6TS59"/>
<dbReference type="PANTHER" id="PTHR28511">
    <property type="entry name" value="ENDONUCLEASE V"/>
    <property type="match status" value="1"/>
</dbReference>
<keyword evidence="5 6" id="KW-0378">Hydrolase</keyword>
<accession>A0A1F6TS59</accession>
<dbReference type="GO" id="GO:0006281">
    <property type="term" value="P:DNA repair"/>
    <property type="evidence" value="ECO:0007669"/>
    <property type="project" value="UniProtKB-UniRule"/>
</dbReference>
<feature type="binding site" evidence="6">
    <location>
        <position position="116"/>
    </location>
    <ligand>
        <name>Mg(2+)</name>
        <dbReference type="ChEBI" id="CHEBI:18420"/>
    </ligand>
</feature>
<name>A0A1F6TS59_9PROT</name>
<dbReference type="GO" id="GO:0016891">
    <property type="term" value="F:RNA endonuclease activity producing 5'-phosphomonoesters, hydrolytic mechanism"/>
    <property type="evidence" value="ECO:0007669"/>
    <property type="project" value="TreeGrafter"/>
</dbReference>
<dbReference type="GO" id="GO:0005737">
    <property type="term" value="C:cytoplasm"/>
    <property type="evidence" value="ECO:0007669"/>
    <property type="project" value="UniProtKB-SubCell"/>
</dbReference>
<dbReference type="PANTHER" id="PTHR28511:SF1">
    <property type="entry name" value="ENDONUCLEASE V"/>
    <property type="match status" value="1"/>
</dbReference>
<reference evidence="8 9" key="1">
    <citation type="journal article" date="2016" name="Nat. Commun.">
        <title>Thousands of microbial genomes shed light on interconnected biogeochemical processes in an aquifer system.</title>
        <authorList>
            <person name="Anantharaman K."/>
            <person name="Brown C.T."/>
            <person name="Hug L.A."/>
            <person name="Sharon I."/>
            <person name="Castelle C.J."/>
            <person name="Probst A.J."/>
            <person name="Thomas B.C."/>
            <person name="Singh A."/>
            <person name="Wilkins M.J."/>
            <person name="Karaoz U."/>
            <person name="Brodie E.L."/>
            <person name="Williams K.H."/>
            <person name="Hubbard S.S."/>
            <person name="Banfield J.F."/>
        </authorList>
    </citation>
    <scope>NUCLEOTIDE SEQUENCE [LARGE SCALE GENOMIC DNA]</scope>
</reference>
<protein>
    <recommendedName>
        <fullName evidence="6">Endonuclease V</fullName>
        <ecNumber evidence="6">3.1.21.7</ecNumber>
    </recommendedName>
    <alternativeName>
        <fullName evidence="6">Deoxyinosine 3'endonuclease</fullName>
    </alternativeName>
    <alternativeName>
        <fullName evidence="6">Deoxyribonuclease V</fullName>
        <shortName evidence="6">DNase V</shortName>
    </alternativeName>
</protein>
<dbReference type="EC" id="3.1.21.7" evidence="6"/>
<comment type="function">
    <text evidence="6">DNA repair enzyme involved in the repair of deaminated bases. Selectively cleaves double-stranded DNA at the second phosphodiester bond 3' to a deoxyinosine leaving behind the intact lesion on the nicked DNA.</text>
</comment>
<comment type="subcellular location">
    <subcellularLocation>
        <location evidence="1 6">Cytoplasm</location>
    </subcellularLocation>
</comment>
<keyword evidence="6" id="KW-0479">Metal-binding</keyword>
<evidence type="ECO:0000313" key="8">
    <source>
        <dbReference type="EMBL" id="OGI47987.1"/>
    </source>
</evidence>
<evidence type="ECO:0000256" key="4">
    <source>
        <dbReference type="ARBA" id="ARBA00022759"/>
    </source>
</evidence>
<keyword evidence="6" id="KW-0234">DNA repair</keyword>
<dbReference type="GO" id="GO:0043737">
    <property type="term" value="F:deoxyribonuclease V activity"/>
    <property type="evidence" value="ECO:0007669"/>
    <property type="project" value="UniProtKB-UniRule"/>
</dbReference>
<keyword evidence="6" id="KW-0227">DNA damage</keyword>
<comment type="caution">
    <text evidence="8">The sequence shown here is derived from an EMBL/GenBank/DDBJ whole genome shotgun (WGS) entry which is preliminary data.</text>
</comment>
<evidence type="ECO:0000256" key="1">
    <source>
        <dbReference type="ARBA" id="ARBA00004496"/>
    </source>
</evidence>
<dbReference type="CDD" id="cd06559">
    <property type="entry name" value="Endonuclease_V"/>
    <property type="match status" value="1"/>
</dbReference>
<dbReference type="EMBL" id="MFSU01000040">
    <property type="protein sequence ID" value="OGI47987.1"/>
    <property type="molecule type" value="Genomic_DNA"/>
</dbReference>
<keyword evidence="6" id="KW-0460">Magnesium</keyword>
<dbReference type="Proteomes" id="UP000178885">
    <property type="component" value="Unassembled WGS sequence"/>
</dbReference>
<proteinExistence type="inferred from homology"/>
<evidence type="ECO:0000313" key="9">
    <source>
        <dbReference type="Proteomes" id="UP000178885"/>
    </source>
</evidence>
<dbReference type="Pfam" id="PF04493">
    <property type="entry name" value="Endonuclease_5"/>
    <property type="match status" value="2"/>
</dbReference>
<keyword evidence="2 6" id="KW-0963">Cytoplasm</keyword>
<evidence type="ECO:0000256" key="6">
    <source>
        <dbReference type="HAMAP-Rule" id="MF_00801"/>
    </source>
</evidence>
<feature type="binding site" evidence="6">
    <location>
        <position position="48"/>
    </location>
    <ligand>
        <name>Mg(2+)</name>
        <dbReference type="ChEBI" id="CHEBI:18420"/>
    </ligand>
</feature>
<organism evidence="8 9">
    <name type="scientific">Candidatus Muproteobacteria bacterium RBG_16_65_34</name>
    <dbReference type="NCBI Taxonomy" id="1817760"/>
    <lineage>
        <taxon>Bacteria</taxon>
        <taxon>Pseudomonadati</taxon>
        <taxon>Pseudomonadota</taxon>
        <taxon>Candidatus Muproteobacteria</taxon>
    </lineage>
</organism>
<sequence>MQAAVLKTYFIHSWPKTVAEAKAVQEALRGNVIAKNRLGKVRTVAGIDVGFEKDGAVTRAAVVVLEFPSLELREQALARKPTQFPYVPGYLSFREIPAVLAAMERLKTEPDLLLCDGQGIAHPRRFGLACHLGVLTDIPSIGVAKSRLIGEHGNLAQAKGSWVPLTDTPSPRPDRNGDSRQLPLSQSEGVRATRASARLPLPPGEGMRVRVERAKGEGDQPSSEIIGAVLRTRVGVKPVYVSVGHRVSLETAIEYVLRCTTKYRLPETTRRAHKLASGG</sequence>
<dbReference type="GO" id="GO:0003727">
    <property type="term" value="F:single-stranded RNA binding"/>
    <property type="evidence" value="ECO:0007669"/>
    <property type="project" value="TreeGrafter"/>
</dbReference>
<comment type="similarity">
    <text evidence="6">Belongs to the endonuclease V family.</text>
</comment>
<evidence type="ECO:0000256" key="2">
    <source>
        <dbReference type="ARBA" id="ARBA00022490"/>
    </source>
</evidence>
<evidence type="ECO:0000256" key="7">
    <source>
        <dbReference type="SAM" id="MobiDB-lite"/>
    </source>
</evidence>
<feature type="site" description="Interaction with target DNA" evidence="6">
    <location>
        <position position="86"/>
    </location>
</feature>
<dbReference type="Gene3D" id="3.30.2170.10">
    <property type="entry name" value="archaeoglobus fulgidus dsm 4304 superfamily"/>
    <property type="match status" value="2"/>
</dbReference>
<feature type="region of interest" description="Disordered" evidence="7">
    <location>
        <begin position="160"/>
        <end position="204"/>
    </location>
</feature>
<dbReference type="InterPro" id="IPR007581">
    <property type="entry name" value="Endonuclease-V"/>
</dbReference>
<gene>
    <name evidence="6" type="primary">nfi</name>
    <name evidence="8" type="ORF">A2151_05150</name>
</gene>
<dbReference type="GO" id="GO:0000287">
    <property type="term" value="F:magnesium ion binding"/>
    <property type="evidence" value="ECO:0007669"/>
    <property type="project" value="UniProtKB-UniRule"/>
</dbReference>
<comment type="cofactor">
    <cofactor evidence="6">
        <name>Mg(2+)</name>
        <dbReference type="ChEBI" id="CHEBI:18420"/>
    </cofactor>
</comment>
<keyword evidence="4 6" id="KW-0255">Endonuclease</keyword>
<comment type="catalytic activity">
    <reaction evidence="6">
        <text>Endonucleolytic cleavage at apurinic or apyrimidinic sites to products with a 5'-phosphate.</text>
        <dbReference type="EC" id="3.1.21.7"/>
    </reaction>
</comment>
<evidence type="ECO:0000256" key="5">
    <source>
        <dbReference type="ARBA" id="ARBA00022801"/>
    </source>
</evidence>
<keyword evidence="3 6" id="KW-0540">Nuclease</keyword>